<dbReference type="PROSITE" id="PS51257">
    <property type="entry name" value="PROKAR_LIPOPROTEIN"/>
    <property type="match status" value="1"/>
</dbReference>
<evidence type="ECO:0000313" key="3">
    <source>
        <dbReference type="EMBL" id="MEE1877386.1"/>
    </source>
</evidence>
<accession>A0ABU7GEF2</accession>
<sequence>MPFAKHSKLAKAPAVALALSLGLTLSACGGMPTNKSLYSVKQPVVERTSFTFDVKTSESGLTISEQQRLEGWFDAMELGYGDRVSIDDPLASEATRGAVADLAGRRGILVESGAPVTSGSMLPGHARVVLTRSTASVPGCPDWSAKSDMNYNNATSPGYGCATNSNLAAMVANPQDLLEGQRGTGETVIMSSSKAINSYREQAPTGTKGLAETEIGGK</sequence>
<feature type="region of interest" description="Disordered" evidence="1">
    <location>
        <begin position="199"/>
        <end position="218"/>
    </location>
</feature>
<keyword evidence="4" id="KW-1185">Reference proteome</keyword>
<feature type="signal peptide" evidence="2">
    <location>
        <begin position="1"/>
        <end position="27"/>
    </location>
</feature>
<dbReference type="Proteomes" id="UP001343492">
    <property type="component" value="Unassembled WGS sequence"/>
</dbReference>
<dbReference type="Pfam" id="PF09476">
    <property type="entry name" value="Pilus_CpaD"/>
    <property type="match status" value="1"/>
</dbReference>
<keyword evidence="2" id="KW-0732">Signal</keyword>
<gene>
    <name evidence="3" type="ORF">VRS74_06770</name>
</gene>
<reference evidence="3 4" key="1">
    <citation type="submission" date="2024-01" db="EMBL/GenBank/DDBJ databases">
        <title>The genome sequence of Erythrobacteraceae sp. strain 1XM1-14.</title>
        <authorList>
            <person name="Liu Y."/>
        </authorList>
    </citation>
    <scope>NUCLEOTIDE SEQUENCE [LARGE SCALE GENOMIC DNA]</scope>
    <source>
        <strain evidence="3 4">1XM1-14</strain>
    </source>
</reference>
<dbReference type="InterPro" id="IPR019027">
    <property type="entry name" value="Pilus_biogenesis_CpaD-related"/>
</dbReference>
<protein>
    <submittedName>
        <fullName evidence="3">CpaD family pilus assembly protein</fullName>
    </submittedName>
</protein>
<evidence type="ECO:0000256" key="1">
    <source>
        <dbReference type="SAM" id="MobiDB-lite"/>
    </source>
</evidence>
<feature type="chain" id="PRO_5047338362" evidence="2">
    <location>
        <begin position="28"/>
        <end position="218"/>
    </location>
</feature>
<dbReference type="RefSeq" id="WP_354144489.1">
    <property type="nucleotide sequence ID" value="NZ_JAZDQV010000005.1"/>
</dbReference>
<dbReference type="EMBL" id="JAZDQV010000005">
    <property type="protein sequence ID" value="MEE1877386.1"/>
    <property type="molecule type" value="Genomic_DNA"/>
</dbReference>
<proteinExistence type="predicted"/>
<organism evidence="3 4">
    <name type="scientific">Altererythrobacter litoralis</name>
    <dbReference type="NCBI Taxonomy" id="3113904"/>
    <lineage>
        <taxon>Bacteria</taxon>
        <taxon>Pseudomonadati</taxon>
        <taxon>Pseudomonadota</taxon>
        <taxon>Alphaproteobacteria</taxon>
        <taxon>Sphingomonadales</taxon>
        <taxon>Erythrobacteraceae</taxon>
        <taxon>Altererythrobacter</taxon>
    </lineage>
</organism>
<evidence type="ECO:0000313" key="4">
    <source>
        <dbReference type="Proteomes" id="UP001343492"/>
    </source>
</evidence>
<name>A0ABU7GEF2_9SPHN</name>
<evidence type="ECO:0000256" key="2">
    <source>
        <dbReference type="SAM" id="SignalP"/>
    </source>
</evidence>
<comment type="caution">
    <text evidence="3">The sequence shown here is derived from an EMBL/GenBank/DDBJ whole genome shotgun (WGS) entry which is preliminary data.</text>
</comment>